<dbReference type="InterPro" id="IPR001533">
    <property type="entry name" value="Pterin_deHydtase"/>
</dbReference>
<name>A0A0C2VLK0_RHOER</name>
<reference evidence="7" key="3">
    <citation type="submission" date="2023-08" db="EMBL/GenBank/DDBJ databases">
        <title>Isolation and Characterization of Rhodococcus erythropolis MGMM8.</title>
        <authorList>
            <person name="Diabankana R.G.C."/>
            <person name="Afordoanyi D.M."/>
            <person name="Validov S.Z."/>
        </authorList>
    </citation>
    <scope>NUCLEOTIDE SEQUENCE</scope>
    <source>
        <strain evidence="7">MGMM8</strain>
    </source>
</reference>
<dbReference type="Proteomes" id="UP001230933">
    <property type="component" value="Chromosome"/>
</dbReference>
<dbReference type="AlphaFoldDB" id="A0A0C2VLK0"/>
<dbReference type="GO" id="GO:0008124">
    <property type="term" value="F:4-alpha-hydroxytetrahydrobiopterin dehydratase activity"/>
    <property type="evidence" value="ECO:0007669"/>
    <property type="project" value="UniProtKB-UniRule"/>
</dbReference>
<dbReference type="Gene3D" id="3.30.1360.20">
    <property type="entry name" value="Transcriptional coactivator/pterin dehydratase"/>
    <property type="match status" value="1"/>
</dbReference>
<dbReference type="GO" id="GO:0006729">
    <property type="term" value="P:tetrahydrobiopterin biosynthetic process"/>
    <property type="evidence" value="ECO:0007669"/>
    <property type="project" value="InterPro"/>
</dbReference>
<organism evidence="6 9">
    <name type="scientific">Rhodococcus erythropolis</name>
    <name type="common">Arthrobacter picolinophilus</name>
    <dbReference type="NCBI Taxonomy" id="1833"/>
    <lineage>
        <taxon>Bacteria</taxon>
        <taxon>Bacillati</taxon>
        <taxon>Actinomycetota</taxon>
        <taxon>Actinomycetes</taxon>
        <taxon>Mycobacteriales</taxon>
        <taxon>Nocardiaceae</taxon>
        <taxon>Rhodococcus</taxon>
        <taxon>Rhodococcus erythropolis group</taxon>
    </lineage>
</organism>
<dbReference type="CDD" id="cd00488">
    <property type="entry name" value="PCD_DCoH"/>
    <property type="match status" value="1"/>
</dbReference>
<dbReference type="NCBIfam" id="NF002017">
    <property type="entry name" value="PRK00823.1-2"/>
    <property type="match status" value="1"/>
</dbReference>
<dbReference type="InterPro" id="IPR036428">
    <property type="entry name" value="PCD_sf"/>
</dbReference>
<protein>
    <recommendedName>
        <fullName evidence="4">Putative pterin-4-alpha-carbinolamine dehydratase</fullName>
        <shortName evidence="4">PHS</shortName>
        <ecNumber evidence="4">4.2.1.96</ecNumber>
    </recommendedName>
    <alternativeName>
        <fullName evidence="4">4-alpha-hydroxy-tetrahydropterin dehydratase</fullName>
    </alternativeName>
    <alternativeName>
        <fullName evidence="4">Pterin carbinolamine dehydratase</fullName>
        <shortName evidence="4">PCD</shortName>
    </alternativeName>
</protein>
<dbReference type="EMBL" id="JAECSB010000075">
    <property type="protein sequence ID" value="MBH5145314.1"/>
    <property type="molecule type" value="Genomic_DNA"/>
</dbReference>
<comment type="similarity">
    <text evidence="2 4">Belongs to the pterin-4-alpha-carbinolamine dehydratase family.</text>
</comment>
<accession>A0A0C2VLK0</accession>
<dbReference type="EC" id="4.2.1.96" evidence="4"/>
<evidence type="ECO:0000313" key="6">
    <source>
        <dbReference type="EMBL" id="MBH5145314.1"/>
    </source>
</evidence>
<evidence type="ECO:0000313" key="5">
    <source>
        <dbReference type="EMBL" id="KAB2584457.1"/>
    </source>
</evidence>
<dbReference type="SUPFAM" id="SSF55248">
    <property type="entry name" value="PCD-like"/>
    <property type="match status" value="1"/>
</dbReference>
<keyword evidence="3 4" id="KW-0456">Lyase</keyword>
<dbReference type="GeneID" id="57485914"/>
<dbReference type="HAMAP" id="MF_00434">
    <property type="entry name" value="Pterin_4_alpha"/>
    <property type="match status" value="1"/>
</dbReference>
<dbReference type="PANTHER" id="PTHR12599:SF0">
    <property type="entry name" value="PTERIN-4-ALPHA-CARBINOLAMINE DEHYDRATASE"/>
    <property type="match status" value="1"/>
</dbReference>
<gene>
    <name evidence="5" type="ORF">BS297_15410</name>
    <name evidence="6" type="ORF">I3517_22175</name>
    <name evidence="7" type="ORF">QIE55_20520</name>
</gene>
<sequence>MATLLSDSAIQSALDELPAWQLSPGSITRTVDSATFPDAIALLQRIAAVAEAADHHPDIDVRWRKVTYTLSTHSAGGLTELDFDLARRIDVLVDDSVRFD</sequence>
<evidence type="ECO:0000256" key="2">
    <source>
        <dbReference type="ARBA" id="ARBA00006472"/>
    </source>
</evidence>
<dbReference type="PANTHER" id="PTHR12599">
    <property type="entry name" value="PTERIN-4-ALPHA-CARBINOLAMINE DEHYDRATASE"/>
    <property type="match status" value="1"/>
</dbReference>
<evidence type="ECO:0000313" key="9">
    <source>
        <dbReference type="Proteomes" id="UP000627573"/>
    </source>
</evidence>
<dbReference type="Pfam" id="PF01329">
    <property type="entry name" value="Pterin_4a"/>
    <property type="match status" value="1"/>
</dbReference>
<keyword evidence="9" id="KW-1185">Reference proteome</keyword>
<evidence type="ECO:0000256" key="3">
    <source>
        <dbReference type="ARBA" id="ARBA00023239"/>
    </source>
</evidence>
<dbReference type="Proteomes" id="UP000325576">
    <property type="component" value="Unassembled WGS sequence"/>
</dbReference>
<dbReference type="EMBL" id="CP124545">
    <property type="protein sequence ID" value="WGV47912.2"/>
    <property type="molecule type" value="Genomic_DNA"/>
</dbReference>
<dbReference type="Proteomes" id="UP000627573">
    <property type="component" value="Unassembled WGS sequence"/>
</dbReference>
<evidence type="ECO:0000313" key="8">
    <source>
        <dbReference type="Proteomes" id="UP000325576"/>
    </source>
</evidence>
<evidence type="ECO:0000313" key="7">
    <source>
        <dbReference type="EMBL" id="WGV47912.2"/>
    </source>
</evidence>
<proteinExistence type="inferred from homology"/>
<dbReference type="EMBL" id="MRBO01000438">
    <property type="protein sequence ID" value="KAB2584457.1"/>
    <property type="molecule type" value="Genomic_DNA"/>
</dbReference>
<reference evidence="6 9" key="2">
    <citation type="submission" date="2020-12" db="EMBL/GenBank/DDBJ databases">
        <title>Draft genome sequence of furan degrading bacterial strain FUR100.</title>
        <authorList>
            <person name="Woiski C."/>
        </authorList>
    </citation>
    <scope>NUCLEOTIDE SEQUENCE [LARGE SCALE GENOMIC DNA]</scope>
    <source>
        <strain evidence="6 9">FUR100</strain>
    </source>
</reference>
<evidence type="ECO:0000256" key="4">
    <source>
        <dbReference type="HAMAP-Rule" id="MF_00434"/>
    </source>
</evidence>
<dbReference type="KEGG" id="reb:XU06_19750"/>
<comment type="catalytic activity">
    <reaction evidence="1 4">
        <text>(4aS,6R)-4a-hydroxy-L-erythro-5,6,7,8-tetrahydrobiopterin = (6R)-L-erythro-6,7-dihydrobiopterin + H2O</text>
        <dbReference type="Rhea" id="RHEA:11920"/>
        <dbReference type="ChEBI" id="CHEBI:15377"/>
        <dbReference type="ChEBI" id="CHEBI:15642"/>
        <dbReference type="ChEBI" id="CHEBI:43120"/>
        <dbReference type="EC" id="4.2.1.96"/>
    </reaction>
</comment>
<dbReference type="RefSeq" id="WP_029255826.1">
    <property type="nucleotide sequence ID" value="NZ_BHXB01000001.1"/>
</dbReference>
<reference evidence="5 8" key="1">
    <citation type="journal article" date="2017" name="Poromechanics V (2013)">
        <title>Genomic Characterization of the Arsenic-Tolerant Actinobacterium, &lt;i&gt;Rhodococcus erythropolis&lt;/i&gt; S43.</title>
        <authorList>
            <person name="Retamal-Morales G."/>
            <person name="Mehnert M."/>
            <person name="Schwabe R."/>
            <person name="Tischler D."/>
            <person name="Schloemann M."/>
            <person name="Levican G.J."/>
        </authorList>
    </citation>
    <scope>NUCLEOTIDE SEQUENCE [LARGE SCALE GENOMIC DNA]</scope>
    <source>
        <strain evidence="5 8">S43</strain>
    </source>
</reference>
<evidence type="ECO:0000256" key="1">
    <source>
        <dbReference type="ARBA" id="ARBA00001554"/>
    </source>
</evidence>